<dbReference type="Proteomes" id="UP000053825">
    <property type="component" value="Unassembled WGS sequence"/>
</dbReference>
<protein>
    <submittedName>
        <fullName evidence="7">FERM domain-containing protein 4A</fullName>
    </submittedName>
</protein>
<evidence type="ECO:0000256" key="5">
    <source>
        <dbReference type="SAM" id="MobiDB-lite"/>
    </source>
</evidence>
<evidence type="ECO:0000313" key="7">
    <source>
        <dbReference type="EMBL" id="KOC59313.1"/>
    </source>
</evidence>
<dbReference type="OrthoDB" id="10063592at2759"/>
<dbReference type="GO" id="GO:0005737">
    <property type="term" value="C:cytoplasm"/>
    <property type="evidence" value="ECO:0007669"/>
    <property type="project" value="UniProtKB-SubCell"/>
</dbReference>
<dbReference type="PANTHER" id="PTHR46079">
    <property type="entry name" value="FERM DOMAIN-CONTAINING PROTEIN 4"/>
    <property type="match status" value="1"/>
</dbReference>
<organism evidence="7 8">
    <name type="scientific">Habropoda laboriosa</name>
    <dbReference type="NCBI Taxonomy" id="597456"/>
    <lineage>
        <taxon>Eukaryota</taxon>
        <taxon>Metazoa</taxon>
        <taxon>Ecdysozoa</taxon>
        <taxon>Arthropoda</taxon>
        <taxon>Hexapoda</taxon>
        <taxon>Insecta</taxon>
        <taxon>Pterygota</taxon>
        <taxon>Neoptera</taxon>
        <taxon>Endopterygota</taxon>
        <taxon>Hymenoptera</taxon>
        <taxon>Apocrita</taxon>
        <taxon>Aculeata</taxon>
        <taxon>Apoidea</taxon>
        <taxon>Anthophila</taxon>
        <taxon>Apidae</taxon>
        <taxon>Habropoda</taxon>
    </lineage>
</organism>
<keyword evidence="8" id="KW-1185">Reference proteome</keyword>
<dbReference type="InterPro" id="IPR047176">
    <property type="entry name" value="FRMD4A/B"/>
</dbReference>
<feature type="region of interest" description="Disordered" evidence="5">
    <location>
        <begin position="677"/>
        <end position="697"/>
    </location>
</feature>
<feature type="coiled-coil region" evidence="4">
    <location>
        <begin position="20"/>
        <end position="47"/>
    </location>
</feature>
<evidence type="ECO:0000256" key="4">
    <source>
        <dbReference type="SAM" id="Coils"/>
    </source>
</evidence>
<feature type="domain" description="Cytohesin Ubiquitin Protein Inducing" evidence="6">
    <location>
        <begin position="13"/>
        <end position="123"/>
    </location>
</feature>
<evidence type="ECO:0000256" key="3">
    <source>
        <dbReference type="ARBA" id="ARBA00023054"/>
    </source>
</evidence>
<dbReference type="AlphaFoldDB" id="A0A0L7QL13"/>
<keyword evidence="2" id="KW-0963">Cytoplasm</keyword>
<evidence type="ECO:0000256" key="2">
    <source>
        <dbReference type="ARBA" id="ARBA00022490"/>
    </source>
</evidence>
<dbReference type="GO" id="GO:0090162">
    <property type="term" value="P:establishment of epithelial cell polarity"/>
    <property type="evidence" value="ECO:0007669"/>
    <property type="project" value="InterPro"/>
</dbReference>
<comment type="subcellular location">
    <subcellularLocation>
        <location evidence="1">Cytoplasm</location>
    </subcellularLocation>
</comment>
<gene>
    <name evidence="7" type="ORF">WH47_11499</name>
</gene>
<dbReference type="PANTHER" id="PTHR46079:SF2">
    <property type="entry name" value="FERM DOMAIN-CONTAINING PROTEIN"/>
    <property type="match status" value="1"/>
</dbReference>
<dbReference type="STRING" id="597456.A0A0L7QL13"/>
<reference evidence="7 8" key="1">
    <citation type="submission" date="2015-07" db="EMBL/GenBank/DDBJ databases">
        <title>The genome of Habropoda laboriosa.</title>
        <authorList>
            <person name="Pan H."/>
            <person name="Kapheim K."/>
        </authorList>
    </citation>
    <scope>NUCLEOTIDE SEQUENCE [LARGE SCALE GENOMIC DNA]</scope>
    <source>
        <strain evidence="7">0110345459</strain>
    </source>
</reference>
<dbReference type="Pfam" id="PF11819">
    <property type="entry name" value="CUPID"/>
    <property type="match status" value="1"/>
</dbReference>
<accession>A0A0L7QL13</accession>
<evidence type="ECO:0000259" key="6">
    <source>
        <dbReference type="Pfam" id="PF11819"/>
    </source>
</evidence>
<dbReference type="EMBL" id="KQ414934">
    <property type="protein sequence ID" value="KOC59313.1"/>
    <property type="molecule type" value="Genomic_DNA"/>
</dbReference>
<sequence>MAGNESTPGSLAEDSLSTRLQWLRQRRETLQEKLAQKNNELKNLCVEEAELTGILPPEIPLEPGESPPIFRKRVGTAFTYPQNLINKLKTNEVEESALELERQVQLGIVEAALGIVNDPTESKAVRRKHRLVYQQSQRRLQELEARLNFIRQSRSKTHHSTQLQHPNICNAQPHLHANVKHRTKKPRPPLDGTVNDVSTKVTRGLLQESGVSLSPLGSEDKCNTYPSHGYDDQPLVSNTCNHNHIGAYCPTISDQRQSIKIIEHDHNDNQNVYILPDQYRTRTYSHGSGGSRTQNHYQDSERMYRPLPTTYAEDERQLRYRQFQQQEPTYNYQQYSDYKHLDNDVQRRSGQEYYERDFRMLHYTHIPEFPMYHKSNSQSQCLLRRDRDSNGSKNLRYTDSPSETQLPSGYWMRYEDEIVWCADDQPVSDRFGSLDRRKRNAVQHAGIIGTDIQPRYRTVSVGCNKNSPYIAPHQNASVHLLPLSEQPPTTNKMLLRTQSLGSVEKWHSNHLHELLDSKDTTDNVSRKGKEKEWYETSLDSGTSPGSDINLISSHKNIHYQSTLPVCSKSSTSSNGEDGKSNYIPSVNHRKTDIITTENDQHLQSLSARYEPTRKKVLEIPAESKSPQEANEETIILGSSQNCTIVQAGKYQPYREVTKPFEMSDFYKYSTKFRKRNEANGQNVSNETQDDSRAAHYSGTNDIFGESESSDITHNGSIASSVQKRIYQPVQRMTCQPYLTSLR</sequence>
<evidence type="ECO:0000313" key="8">
    <source>
        <dbReference type="Proteomes" id="UP000053825"/>
    </source>
</evidence>
<evidence type="ECO:0000256" key="1">
    <source>
        <dbReference type="ARBA" id="ARBA00004496"/>
    </source>
</evidence>
<keyword evidence="3 4" id="KW-0175">Coiled coil</keyword>
<name>A0A0L7QL13_9HYME</name>
<feature type="coiled-coil region" evidence="4">
    <location>
        <begin position="126"/>
        <end position="153"/>
    </location>
</feature>
<proteinExistence type="predicted"/>
<dbReference type="InterPro" id="IPR021774">
    <property type="entry name" value="CUPID"/>
</dbReference>